<protein>
    <recommendedName>
        <fullName evidence="4">Hydrophobic protein</fullName>
    </recommendedName>
</protein>
<accession>A0ABU8SMN1</accession>
<dbReference type="Proteomes" id="UP001370590">
    <property type="component" value="Unassembled WGS sequence"/>
</dbReference>
<keyword evidence="3" id="KW-1185">Reference proteome</keyword>
<keyword evidence="1" id="KW-0812">Transmembrane</keyword>
<sequence>MIIVLLLTIFVLWLVWKFLSSWLWWLLLIAAIIWMLKVFFWGAIILIVLGVLGAFSDGNQS</sequence>
<keyword evidence="1" id="KW-0472">Membrane</keyword>
<evidence type="ECO:0000313" key="2">
    <source>
        <dbReference type="EMBL" id="MEJ6401141.1"/>
    </source>
</evidence>
<keyword evidence="1" id="KW-1133">Transmembrane helix</keyword>
<evidence type="ECO:0000256" key="1">
    <source>
        <dbReference type="SAM" id="Phobius"/>
    </source>
</evidence>
<gene>
    <name evidence="2" type="ORF">R4146_08305</name>
</gene>
<feature type="transmembrane region" description="Helical" evidence="1">
    <location>
        <begin position="27"/>
        <end position="55"/>
    </location>
</feature>
<dbReference type="EMBL" id="JAWMWH010000003">
    <property type="protein sequence ID" value="MEJ6401141.1"/>
    <property type="molecule type" value="Genomic_DNA"/>
</dbReference>
<evidence type="ECO:0000313" key="3">
    <source>
        <dbReference type="Proteomes" id="UP001370590"/>
    </source>
</evidence>
<comment type="caution">
    <text evidence="2">The sequence shown here is derived from an EMBL/GenBank/DDBJ whole genome shotgun (WGS) entry which is preliminary data.</text>
</comment>
<organism evidence="2 3">
    <name type="scientific">Nicoliella lavandulae</name>
    <dbReference type="NCBI Taxonomy" id="3082954"/>
    <lineage>
        <taxon>Bacteria</taxon>
        <taxon>Bacillati</taxon>
        <taxon>Bacillota</taxon>
        <taxon>Bacilli</taxon>
        <taxon>Lactobacillales</taxon>
        <taxon>Lactobacillaceae</taxon>
        <taxon>Nicoliella</taxon>
    </lineage>
</organism>
<reference evidence="2 3" key="1">
    <citation type="submission" date="2023-10" db="EMBL/GenBank/DDBJ databases">
        <title>Nicoliella lavandulae sp. nov. isolated from Lavandula angustifolia flowers.</title>
        <authorList>
            <person name="Alcantara C."/>
            <person name="Zuniga M."/>
            <person name="Landete J.M."/>
            <person name="Monedero V."/>
        </authorList>
    </citation>
    <scope>NUCLEOTIDE SEQUENCE [LARGE SCALE GENOMIC DNA]</scope>
    <source>
        <strain evidence="2 3">Es01</strain>
    </source>
</reference>
<evidence type="ECO:0008006" key="4">
    <source>
        <dbReference type="Google" id="ProtNLM"/>
    </source>
</evidence>
<name>A0ABU8SMN1_9LACO</name>
<dbReference type="RefSeq" id="WP_339960985.1">
    <property type="nucleotide sequence ID" value="NZ_JAWMWH010000003.1"/>
</dbReference>
<proteinExistence type="predicted"/>